<evidence type="ECO:0000313" key="2">
    <source>
        <dbReference type="EMBL" id="OJT12707.1"/>
    </source>
</evidence>
<gene>
    <name evidence="2" type="ORF">TRAPUB_10735</name>
</gene>
<feature type="region of interest" description="Disordered" evidence="1">
    <location>
        <begin position="1"/>
        <end position="162"/>
    </location>
</feature>
<dbReference type="Proteomes" id="UP000184267">
    <property type="component" value="Unassembled WGS sequence"/>
</dbReference>
<proteinExistence type="predicted"/>
<dbReference type="EMBL" id="MNAD01000453">
    <property type="protein sequence ID" value="OJT12707.1"/>
    <property type="molecule type" value="Genomic_DNA"/>
</dbReference>
<reference evidence="2 3" key="1">
    <citation type="submission" date="2016-10" db="EMBL/GenBank/DDBJ databases">
        <title>Genome sequence of the basidiomycete white-rot fungus Trametes pubescens.</title>
        <authorList>
            <person name="Makela M.R."/>
            <person name="Granchi Z."/>
            <person name="Peng M."/>
            <person name="De Vries R.P."/>
            <person name="Grigoriev I."/>
            <person name="Riley R."/>
            <person name="Hilden K."/>
        </authorList>
    </citation>
    <scope>NUCLEOTIDE SEQUENCE [LARGE SCALE GENOMIC DNA]</scope>
    <source>
        <strain evidence="2 3">FBCC735</strain>
    </source>
</reference>
<sequence>MDPSSGQRSEEEHRRFVSQPGLAFKSAARKTDVPANVRQVQHRPPPPEQPTGSTSATRKKTSSNLNARVPGGRPPVRFAEASRPLNPPPGQLRATKQASFQARPPAPRPSGAFDDAPRKLSRKSASVVPTSQKPPQSSFNYTAPLVRGRATAPTKSTPRKPMFLALGETALASAAKPDPWDEPVVPRSAPRISAAAMSVQRRAGVSPRKVVVGRQDSPVRRKEAPRLQPIRMEEEESSSSSEATDNDNIPPRIRFSRNIGPGRLVDLRQTGVKAARKTPAPALAARKRGLASNDEAIEIEDSDEDIDDLLDAFDALTLGQLRLQQGRRLPFLRHNLWAGFEERCARAGVRTHPAEKPQRPVKVVYRYFPDGRDDDEASSDEEQEYQEWVGSMVEWCCPLCQLHNTFKTRDMLSFHLRRDHQQVKVSWTQTGPEDARDWCIKLVLPDYDELESSSEDEDEHEDDDEESSSNLEPVKDELEVEDVVLREQSMGATPSPSAPRPREPLFLPDSDDEESLLATTVPELPKAEEVQPKVQHIDSIPPETTRLDISATLDVIRDNRTTTPIAAVTSYRGSLPLRYPSPPPPTDPLGPAAQYPFLPQTNADGQEVYSCRIGGPRIYDLLNELSLDEFGLMSWAIVDREEELFEMDDVRDEDKVMLALWNRYIMLHKTAFIFHDYFEGVKSFLDKYWEFIHKAAGWRALRAFLLVSDFAISIVRLKLKLCTQMLNVNKYLPFTKVIDALKYYESKTGMALWYKEGSEAST</sequence>
<name>A0A1M2VYM9_TRAPU</name>
<comment type="caution">
    <text evidence="2">The sequence shown here is derived from an EMBL/GenBank/DDBJ whole genome shotgun (WGS) entry which is preliminary data.</text>
</comment>
<feature type="compositionally biased region" description="Acidic residues" evidence="1">
    <location>
        <begin position="449"/>
        <end position="467"/>
    </location>
</feature>
<dbReference type="STRING" id="154538.A0A1M2VYM9"/>
<dbReference type="OrthoDB" id="3249923at2759"/>
<dbReference type="OMA" id="MLAYHIS"/>
<feature type="region of interest" description="Disordered" evidence="1">
    <location>
        <begin position="449"/>
        <end position="477"/>
    </location>
</feature>
<evidence type="ECO:0000256" key="1">
    <source>
        <dbReference type="SAM" id="MobiDB-lite"/>
    </source>
</evidence>
<organism evidence="2 3">
    <name type="scientific">Trametes pubescens</name>
    <name type="common">White-rot fungus</name>
    <dbReference type="NCBI Taxonomy" id="154538"/>
    <lineage>
        <taxon>Eukaryota</taxon>
        <taxon>Fungi</taxon>
        <taxon>Dikarya</taxon>
        <taxon>Basidiomycota</taxon>
        <taxon>Agaricomycotina</taxon>
        <taxon>Agaricomycetes</taxon>
        <taxon>Polyporales</taxon>
        <taxon>Polyporaceae</taxon>
        <taxon>Trametes</taxon>
    </lineage>
</organism>
<dbReference type="AlphaFoldDB" id="A0A1M2VYM9"/>
<feature type="compositionally biased region" description="Polar residues" evidence="1">
    <location>
        <begin position="123"/>
        <end position="141"/>
    </location>
</feature>
<feature type="region of interest" description="Disordered" evidence="1">
    <location>
        <begin position="196"/>
        <end position="255"/>
    </location>
</feature>
<feature type="region of interest" description="Disordered" evidence="1">
    <location>
        <begin position="489"/>
        <end position="511"/>
    </location>
</feature>
<keyword evidence="3" id="KW-1185">Reference proteome</keyword>
<evidence type="ECO:0000313" key="3">
    <source>
        <dbReference type="Proteomes" id="UP000184267"/>
    </source>
</evidence>
<protein>
    <submittedName>
        <fullName evidence="2">Uncharacterized protein</fullName>
    </submittedName>
</protein>
<feature type="compositionally biased region" description="Polar residues" evidence="1">
    <location>
        <begin position="50"/>
        <end position="66"/>
    </location>
</feature>
<accession>A0A1M2VYM9</accession>